<dbReference type="RefSeq" id="WP_116479945.1">
    <property type="nucleotide sequence ID" value="NZ_QEKV01000003.1"/>
</dbReference>
<keyword evidence="6" id="KW-1185">Reference proteome</keyword>
<proteinExistence type="predicted"/>
<evidence type="ECO:0000256" key="2">
    <source>
        <dbReference type="ARBA" id="ARBA00022741"/>
    </source>
</evidence>
<evidence type="ECO:0000259" key="4">
    <source>
        <dbReference type="PROSITE" id="PS50893"/>
    </source>
</evidence>
<dbReference type="InterPro" id="IPR027417">
    <property type="entry name" value="P-loop_NTPase"/>
</dbReference>
<dbReference type="PANTHER" id="PTHR24220">
    <property type="entry name" value="IMPORT ATP-BINDING PROTEIN"/>
    <property type="match status" value="1"/>
</dbReference>
<evidence type="ECO:0000313" key="5">
    <source>
        <dbReference type="EMBL" id="PVY94952.1"/>
    </source>
</evidence>
<dbReference type="SMART" id="SM00382">
    <property type="entry name" value="AAA"/>
    <property type="match status" value="1"/>
</dbReference>
<dbReference type="GO" id="GO:0016887">
    <property type="term" value="F:ATP hydrolysis activity"/>
    <property type="evidence" value="ECO:0007669"/>
    <property type="project" value="InterPro"/>
</dbReference>
<dbReference type="CDD" id="cd03255">
    <property type="entry name" value="ABC_MJ0796_LolCDE_FtsE"/>
    <property type="match status" value="1"/>
</dbReference>
<gene>
    <name evidence="5" type="ORF">C7381_103192</name>
</gene>
<dbReference type="SUPFAM" id="SSF52540">
    <property type="entry name" value="P-loop containing nucleoside triphosphate hydrolases"/>
    <property type="match status" value="1"/>
</dbReference>
<dbReference type="Proteomes" id="UP000245793">
    <property type="component" value="Unassembled WGS sequence"/>
</dbReference>
<dbReference type="Pfam" id="PF00005">
    <property type="entry name" value="ABC_tran"/>
    <property type="match status" value="1"/>
</dbReference>
<dbReference type="InterPro" id="IPR003439">
    <property type="entry name" value="ABC_transporter-like_ATP-bd"/>
</dbReference>
<accession>A0A2U1E520</accession>
<evidence type="ECO:0000256" key="1">
    <source>
        <dbReference type="ARBA" id="ARBA00022448"/>
    </source>
</evidence>
<keyword evidence="3 5" id="KW-0067">ATP-binding</keyword>
<name>A0A2U1E520_9FIRM</name>
<organism evidence="5 6">
    <name type="scientific">Ezakiella coagulans</name>
    <dbReference type="NCBI Taxonomy" id="46507"/>
    <lineage>
        <taxon>Bacteria</taxon>
        <taxon>Bacillati</taxon>
        <taxon>Bacillota</taxon>
        <taxon>Tissierellia</taxon>
        <taxon>Ezakiella</taxon>
    </lineage>
</organism>
<dbReference type="InterPro" id="IPR003593">
    <property type="entry name" value="AAA+_ATPase"/>
</dbReference>
<keyword evidence="2" id="KW-0547">Nucleotide-binding</keyword>
<dbReference type="PROSITE" id="PS50893">
    <property type="entry name" value="ABC_TRANSPORTER_2"/>
    <property type="match status" value="1"/>
</dbReference>
<dbReference type="GO" id="GO:0005524">
    <property type="term" value="F:ATP binding"/>
    <property type="evidence" value="ECO:0007669"/>
    <property type="project" value="UniProtKB-KW"/>
</dbReference>
<sequence length="228" mass="25491">MLLVDVNNVYKIFERGGRDFTALNDVNFSVNSGDFINIVGKSGSGKSTLLTILSAIQDPTKGDVRVLERKISEMTDDEKSHYRNEFVGYVPQSLGTLSTLNVIDNVRLPHFFMKREGDGIKRAEELLDMCGILHLKDEFPRNLSGGEVKRVLIARALMNEPKILLADEPTSDLDSATSFEIMEMLKKINDDGTTIIIVTHDDDLLKYGSRLLEMSDGKLKEVTHNADN</sequence>
<dbReference type="PANTHER" id="PTHR24220:SF662">
    <property type="entry name" value="ABC TRANSPORTER ATP-BINDING PROTEIN"/>
    <property type="match status" value="1"/>
</dbReference>
<reference evidence="5 6" key="1">
    <citation type="submission" date="2018-04" db="EMBL/GenBank/DDBJ databases">
        <title>Genomic Encyclopedia of Type Strains, Phase IV (KMG-IV): sequencing the most valuable type-strain genomes for metagenomic binning, comparative biology and taxonomic classification.</title>
        <authorList>
            <person name="Goeker M."/>
        </authorList>
    </citation>
    <scope>NUCLEOTIDE SEQUENCE [LARGE SCALE GENOMIC DNA]</scope>
    <source>
        <strain evidence="5 6">DSM 20705</strain>
    </source>
</reference>
<dbReference type="AlphaFoldDB" id="A0A2U1E520"/>
<dbReference type="Gene3D" id="3.40.50.300">
    <property type="entry name" value="P-loop containing nucleotide triphosphate hydrolases"/>
    <property type="match status" value="1"/>
</dbReference>
<dbReference type="InterPro" id="IPR017911">
    <property type="entry name" value="MacB-like_ATP-bd"/>
</dbReference>
<feature type="domain" description="ABC transporter" evidence="4">
    <location>
        <begin position="4"/>
        <end position="226"/>
    </location>
</feature>
<evidence type="ECO:0000313" key="6">
    <source>
        <dbReference type="Proteomes" id="UP000245793"/>
    </source>
</evidence>
<dbReference type="GO" id="GO:0005886">
    <property type="term" value="C:plasma membrane"/>
    <property type="evidence" value="ECO:0007669"/>
    <property type="project" value="TreeGrafter"/>
</dbReference>
<dbReference type="GO" id="GO:0022857">
    <property type="term" value="F:transmembrane transporter activity"/>
    <property type="evidence" value="ECO:0007669"/>
    <property type="project" value="TreeGrafter"/>
</dbReference>
<keyword evidence="1" id="KW-0813">Transport</keyword>
<dbReference type="InterPro" id="IPR015854">
    <property type="entry name" value="ABC_transpr_LolD-like"/>
</dbReference>
<dbReference type="EMBL" id="QEKV01000003">
    <property type="protein sequence ID" value="PVY94952.1"/>
    <property type="molecule type" value="Genomic_DNA"/>
</dbReference>
<protein>
    <submittedName>
        <fullName evidence="5">Putative ABC transport system ATP-binding protein</fullName>
    </submittedName>
</protein>
<comment type="caution">
    <text evidence="5">The sequence shown here is derived from an EMBL/GenBank/DDBJ whole genome shotgun (WGS) entry which is preliminary data.</text>
</comment>
<evidence type="ECO:0000256" key="3">
    <source>
        <dbReference type="ARBA" id="ARBA00022840"/>
    </source>
</evidence>